<evidence type="ECO:0000313" key="1">
    <source>
        <dbReference type="EMBL" id="PNF17020.1"/>
    </source>
</evidence>
<dbReference type="Proteomes" id="UP000235965">
    <property type="component" value="Unassembled WGS sequence"/>
</dbReference>
<dbReference type="SUPFAM" id="SSF56219">
    <property type="entry name" value="DNase I-like"/>
    <property type="match status" value="1"/>
</dbReference>
<dbReference type="PANTHER" id="PTHR33776:SF4">
    <property type="entry name" value="ENDONUCLEASE_EXONUCLEASE_PHOSPHATASE DOMAIN-CONTAINING PROTEIN"/>
    <property type="match status" value="1"/>
</dbReference>
<organism evidence="1 2">
    <name type="scientific">Cryptotermes secundus</name>
    <dbReference type="NCBI Taxonomy" id="105785"/>
    <lineage>
        <taxon>Eukaryota</taxon>
        <taxon>Metazoa</taxon>
        <taxon>Ecdysozoa</taxon>
        <taxon>Arthropoda</taxon>
        <taxon>Hexapoda</taxon>
        <taxon>Insecta</taxon>
        <taxon>Pterygota</taxon>
        <taxon>Neoptera</taxon>
        <taxon>Polyneoptera</taxon>
        <taxon>Dictyoptera</taxon>
        <taxon>Blattodea</taxon>
        <taxon>Blattoidea</taxon>
        <taxon>Termitoidae</taxon>
        <taxon>Kalotermitidae</taxon>
        <taxon>Cryptotermitinae</taxon>
        <taxon>Cryptotermes</taxon>
    </lineage>
</organism>
<proteinExistence type="predicted"/>
<gene>
    <name evidence="1" type="ORF">B7P43_G02744</name>
</gene>
<evidence type="ECO:0000313" key="2">
    <source>
        <dbReference type="Proteomes" id="UP000235965"/>
    </source>
</evidence>
<protein>
    <recommendedName>
        <fullName evidence="3">Endonuclease/exonuclease/phosphatase domain-containing protein</fullName>
    </recommendedName>
</protein>
<comment type="caution">
    <text evidence="1">The sequence shown here is derived from an EMBL/GenBank/DDBJ whole genome shotgun (WGS) entry which is preliminary data.</text>
</comment>
<dbReference type="Gene3D" id="3.60.10.10">
    <property type="entry name" value="Endonuclease/exonuclease/phosphatase"/>
    <property type="match status" value="1"/>
</dbReference>
<dbReference type="PANTHER" id="PTHR33776">
    <property type="entry name" value="ENDO/EXONUCLEASE/PHOSPHATASE DOMAIN-CONTAINING PROTEIN"/>
    <property type="match status" value="1"/>
</dbReference>
<dbReference type="OrthoDB" id="445826at2759"/>
<dbReference type="EMBL" id="NEVH01024529">
    <property type="protein sequence ID" value="PNF17020.1"/>
    <property type="molecule type" value="Genomic_DNA"/>
</dbReference>
<reference evidence="1 2" key="1">
    <citation type="submission" date="2017-12" db="EMBL/GenBank/DDBJ databases">
        <title>Hemimetabolous genomes reveal molecular basis of termite eusociality.</title>
        <authorList>
            <person name="Harrison M.C."/>
            <person name="Jongepier E."/>
            <person name="Robertson H.M."/>
            <person name="Arning N."/>
            <person name="Bitard-Feildel T."/>
            <person name="Chao H."/>
            <person name="Childers C.P."/>
            <person name="Dinh H."/>
            <person name="Doddapaneni H."/>
            <person name="Dugan S."/>
            <person name="Gowin J."/>
            <person name="Greiner C."/>
            <person name="Han Y."/>
            <person name="Hu H."/>
            <person name="Hughes D.S.T."/>
            <person name="Huylmans A.-K."/>
            <person name="Kemena C."/>
            <person name="Kremer L.P.M."/>
            <person name="Lee S.L."/>
            <person name="Lopez-Ezquerra A."/>
            <person name="Mallet L."/>
            <person name="Monroy-Kuhn J.M."/>
            <person name="Moser A."/>
            <person name="Murali S.C."/>
            <person name="Muzny D.M."/>
            <person name="Otani S."/>
            <person name="Piulachs M.-D."/>
            <person name="Poelchau M."/>
            <person name="Qu J."/>
            <person name="Schaub F."/>
            <person name="Wada-Katsumata A."/>
            <person name="Worley K.C."/>
            <person name="Xie Q."/>
            <person name="Ylla G."/>
            <person name="Poulsen M."/>
            <person name="Gibbs R.A."/>
            <person name="Schal C."/>
            <person name="Richards S."/>
            <person name="Belles X."/>
            <person name="Korb J."/>
            <person name="Bornberg-Bauer E."/>
        </authorList>
    </citation>
    <scope>NUCLEOTIDE SEQUENCE [LARGE SCALE GENOMIC DNA]</scope>
    <source>
        <tissue evidence="1">Whole body</tissue>
    </source>
</reference>
<name>A0A2J7PL07_9NEOP</name>
<dbReference type="InterPro" id="IPR036691">
    <property type="entry name" value="Endo/exonu/phosph_ase_sf"/>
</dbReference>
<sequence length="434" mass="50586">MGITQNGNNSRQNSLVIYHQNIRSIRNKKEKLAIFLNDVYNNPDILCISEHHLSADELSMFFMTKYKMATGFSCNMSKNGGVCILVNNNITYQKLDLNKLSRERVFEACAVKIIISNKKLCILCLYRVPDGDISQFIEQLDATLSYLVRLKLELIICGDTNINYLNENHKKIQFQSLLDTYNLAQIIDCPTRIGPTSVTLIGHFFLDKNVFNKFQTHSAINGFSDHDGQILVPENLQVIKKRDHVRAFRDINDEYIAHFQRALQNENWEAVYYQENVNMKFTKFHNTFLTVLENSFPLVYKKRKDTTKWITKGIQTSCNHKRALYNLVKKSKDERLESYYKRYCMTLMKVIKEAKKLYYQKLINNSENKIQLTWKIINKETGKRRGPDNITELKVGKSKVTNTKEAVEAFNKYFITVVENLETKSANKNEAIKF</sequence>
<evidence type="ECO:0008006" key="3">
    <source>
        <dbReference type="Google" id="ProtNLM"/>
    </source>
</evidence>
<dbReference type="InParanoid" id="A0A2J7PL07"/>
<feature type="non-terminal residue" evidence="1">
    <location>
        <position position="434"/>
    </location>
</feature>
<dbReference type="AlphaFoldDB" id="A0A2J7PL07"/>
<accession>A0A2J7PL07</accession>
<keyword evidence="2" id="KW-1185">Reference proteome</keyword>